<dbReference type="InterPro" id="IPR000315">
    <property type="entry name" value="Znf_B-box"/>
</dbReference>
<dbReference type="InterPro" id="IPR013083">
    <property type="entry name" value="Znf_RING/FYVE/PHD"/>
</dbReference>
<dbReference type="InterPro" id="IPR001298">
    <property type="entry name" value="Filamin/ABP280_rpt"/>
</dbReference>
<dbReference type="OrthoDB" id="342730at2759"/>
<dbReference type="EMBL" id="CACRXK020005739">
    <property type="protein sequence ID" value="CAB4007243.1"/>
    <property type="molecule type" value="Genomic_DNA"/>
</dbReference>
<evidence type="ECO:0000256" key="1">
    <source>
        <dbReference type="ARBA" id="ARBA00008518"/>
    </source>
</evidence>
<dbReference type="InterPro" id="IPR013783">
    <property type="entry name" value="Ig-like_fold"/>
</dbReference>
<dbReference type="InterPro" id="IPR017868">
    <property type="entry name" value="Filamin/ABP280_repeat-like"/>
</dbReference>
<keyword evidence="4" id="KW-0863">Zinc-finger</keyword>
<dbReference type="Pfam" id="PF00643">
    <property type="entry name" value="zf-B_box"/>
    <property type="match status" value="1"/>
</dbReference>
<dbReference type="InterPro" id="IPR003649">
    <property type="entry name" value="Bbox_C"/>
</dbReference>
<evidence type="ECO:0000313" key="8">
    <source>
        <dbReference type="Proteomes" id="UP001152795"/>
    </source>
</evidence>
<protein>
    <submittedName>
        <fullName evidence="7">Tripartite motif-containing 45-like</fullName>
    </submittedName>
</protein>
<dbReference type="PANTHER" id="PTHR25462">
    <property type="entry name" value="BONUS, ISOFORM C-RELATED"/>
    <property type="match status" value="1"/>
</dbReference>
<keyword evidence="5" id="KW-0833">Ubl conjugation pathway</keyword>
<dbReference type="Proteomes" id="UP001152795">
    <property type="component" value="Unassembled WGS sequence"/>
</dbReference>
<evidence type="ECO:0000256" key="4">
    <source>
        <dbReference type="ARBA" id="ARBA00022771"/>
    </source>
</evidence>
<dbReference type="Gene3D" id="3.30.160.60">
    <property type="entry name" value="Classic Zinc Finger"/>
    <property type="match status" value="1"/>
</dbReference>
<evidence type="ECO:0000256" key="3">
    <source>
        <dbReference type="ARBA" id="ARBA00022737"/>
    </source>
</evidence>
<dbReference type="InterPro" id="IPR047153">
    <property type="entry name" value="TRIM45/56/19-like"/>
</dbReference>
<proteinExistence type="inferred from homology"/>
<reference evidence="7" key="1">
    <citation type="submission" date="2020-04" db="EMBL/GenBank/DDBJ databases">
        <authorList>
            <person name="Alioto T."/>
            <person name="Alioto T."/>
            <person name="Gomez Garrido J."/>
        </authorList>
    </citation>
    <scope>NUCLEOTIDE SEQUENCE</scope>
    <source>
        <strain evidence="7">A484AB</strain>
    </source>
</reference>
<dbReference type="GO" id="GO:0008270">
    <property type="term" value="F:zinc ion binding"/>
    <property type="evidence" value="ECO:0007669"/>
    <property type="project" value="UniProtKB-KW"/>
</dbReference>
<dbReference type="SMART" id="SM00502">
    <property type="entry name" value="BBC"/>
    <property type="match status" value="1"/>
</dbReference>
<dbReference type="InterPro" id="IPR017907">
    <property type="entry name" value="Znf_RING_CS"/>
</dbReference>
<dbReference type="Pfam" id="PF13445">
    <property type="entry name" value="zf-RING_UBOX"/>
    <property type="match status" value="1"/>
</dbReference>
<dbReference type="InterPro" id="IPR001841">
    <property type="entry name" value="Znf_RING"/>
</dbReference>
<name>A0A7D9IJP4_PARCT</name>
<dbReference type="SUPFAM" id="SSF57845">
    <property type="entry name" value="B-box zinc-binding domain"/>
    <property type="match status" value="1"/>
</dbReference>
<dbReference type="PROSITE" id="PS50119">
    <property type="entry name" value="ZF_BBOX"/>
    <property type="match status" value="2"/>
</dbReference>
<comment type="caution">
    <text evidence="7">The sequence shown here is derived from an EMBL/GenBank/DDBJ whole genome shotgun (WGS) entry which is preliminary data.</text>
</comment>
<evidence type="ECO:0000256" key="6">
    <source>
        <dbReference type="ARBA" id="ARBA00022833"/>
    </source>
</evidence>
<comment type="similarity">
    <text evidence="1">Belongs to the TRIM/RBCC family.</text>
</comment>
<evidence type="ECO:0000256" key="5">
    <source>
        <dbReference type="ARBA" id="ARBA00022786"/>
    </source>
</evidence>
<keyword evidence="8" id="KW-1185">Reference proteome</keyword>
<dbReference type="SUPFAM" id="SSF57850">
    <property type="entry name" value="RING/U-box"/>
    <property type="match status" value="1"/>
</dbReference>
<keyword evidence="6" id="KW-0862">Zinc</keyword>
<dbReference type="SMART" id="SM00184">
    <property type="entry name" value="RING"/>
    <property type="match status" value="1"/>
</dbReference>
<organism evidence="7 8">
    <name type="scientific">Paramuricea clavata</name>
    <name type="common">Red gorgonian</name>
    <name type="synonym">Violescent sea-whip</name>
    <dbReference type="NCBI Taxonomy" id="317549"/>
    <lineage>
        <taxon>Eukaryota</taxon>
        <taxon>Metazoa</taxon>
        <taxon>Cnidaria</taxon>
        <taxon>Anthozoa</taxon>
        <taxon>Octocorallia</taxon>
        <taxon>Malacalcyonacea</taxon>
        <taxon>Plexauridae</taxon>
        <taxon>Paramuricea</taxon>
    </lineage>
</organism>
<dbReference type="Pfam" id="PF00630">
    <property type="entry name" value="Filamin"/>
    <property type="match status" value="1"/>
</dbReference>
<gene>
    <name evidence="7" type="ORF">PACLA_8A030255</name>
</gene>
<dbReference type="PROSITE" id="PS50194">
    <property type="entry name" value="FILAMIN_REPEAT"/>
    <property type="match status" value="1"/>
</dbReference>
<sequence>MPLSRQMTNLSLSEKLEELVTCAVCHELLNNPKVFPCLHSYCYECIVKLSQRECGLECPECRAPVEVGNPPDLSILPTNFFANNVLATLSLDDNDDAPALLCDNYEEAEQPVEKRCKDCFQFLCAPCAESHQRSRDTKNHVLLSKDELKSNEPAENARAVKCSKHNELIKFYCDTCKETTCVSCTILDHKQHNLLSLEVSSTKAKEEVQNLIEKVEERVETISVGIKLVEAKSQDITAREEACKSQIENFFTELHEQIDVEKQNMLAVTASAAESQKSDVEASKKVLDLALSTCQNGVNFARHTLENGNDVQLLDIKPTITWYLGNLRNVQDKITPNIGNPVRFLKTESSSEICRQLTTKVCLEEIDVCPEKCEAKFPDPTLKVGKKSVIVITCKDKDGRIISSGCGNDRIQPTFTGVQLQDTQISENQDGTYEISFVVNELGTLQFEAKVNGRVAPGCSLKTEVKWELSDVHGSGNLRMNGQMVNCMSGEGDVGKYCFRLGDTPMTSGAHHWKVEVSHAMQDAEECFPDPEGPTFEVGVIEAGDDYSEASIVHEVTKKWVYSGSAKKIANVFLNLDMGKKSLEILPGGRYLVATSRFSLRRKAFHVNADVVFPFFSVNCPHCSLTFCKMNP</sequence>
<dbReference type="InterPro" id="IPR014756">
    <property type="entry name" value="Ig_E-set"/>
</dbReference>
<accession>A0A7D9IJP4</accession>
<dbReference type="SUPFAM" id="SSF81296">
    <property type="entry name" value="E set domains"/>
    <property type="match status" value="1"/>
</dbReference>
<keyword evidence="2" id="KW-0479">Metal-binding</keyword>
<dbReference type="AlphaFoldDB" id="A0A7D9IJP4"/>
<evidence type="ECO:0000256" key="2">
    <source>
        <dbReference type="ARBA" id="ARBA00022723"/>
    </source>
</evidence>
<dbReference type="PROSITE" id="PS00518">
    <property type="entry name" value="ZF_RING_1"/>
    <property type="match status" value="1"/>
</dbReference>
<keyword evidence="3" id="KW-0677">Repeat</keyword>
<dbReference type="PROSITE" id="PS50089">
    <property type="entry name" value="ZF_RING_2"/>
    <property type="match status" value="1"/>
</dbReference>
<dbReference type="Gene3D" id="3.30.40.10">
    <property type="entry name" value="Zinc/RING finger domain, C3HC4 (zinc finger)"/>
    <property type="match status" value="1"/>
</dbReference>
<dbReference type="Gene3D" id="2.60.40.10">
    <property type="entry name" value="Immunoglobulins"/>
    <property type="match status" value="1"/>
</dbReference>
<evidence type="ECO:0000313" key="7">
    <source>
        <dbReference type="EMBL" id="CAB4007243.1"/>
    </source>
</evidence>
<dbReference type="InterPro" id="IPR027370">
    <property type="entry name" value="Znf-RING_euk"/>
</dbReference>
<dbReference type="SMART" id="SM00557">
    <property type="entry name" value="IG_FLMN"/>
    <property type="match status" value="1"/>
</dbReference>
<dbReference type="PANTHER" id="PTHR25462:SF296">
    <property type="entry name" value="MEIOTIC P26, ISOFORM F"/>
    <property type="match status" value="1"/>
</dbReference>
<dbReference type="SMART" id="SM00336">
    <property type="entry name" value="BBOX"/>
    <property type="match status" value="2"/>
</dbReference>